<keyword evidence="11 20" id="KW-0628">Postsynaptic cell membrane</keyword>
<evidence type="ECO:0000259" key="23">
    <source>
        <dbReference type="SMART" id="SM00918"/>
    </source>
</evidence>
<feature type="transmembrane region" description="Helical" evidence="20">
    <location>
        <begin position="537"/>
        <end position="561"/>
    </location>
</feature>
<dbReference type="FunFam" id="1.10.287.70:FF:000010">
    <property type="entry name" value="Putative glutamate receptor ionotropic kainate 1"/>
    <property type="match status" value="1"/>
</dbReference>
<evidence type="ECO:0000256" key="3">
    <source>
        <dbReference type="ARBA" id="ARBA00022692"/>
    </source>
</evidence>
<protein>
    <recommendedName>
        <fullName evidence="20">Glutamate receptor</fullName>
    </recommendedName>
</protein>
<dbReference type="Proteomes" id="UP000694395">
    <property type="component" value="Chromosome 2"/>
</dbReference>
<comment type="subcellular location">
    <subcellularLocation>
        <location evidence="15 20">Postsynaptic cell membrane</location>
        <topology evidence="15 20">Multi-pass membrane protein</topology>
    </subcellularLocation>
    <subcellularLocation>
        <location evidence="16">Presynaptic cell membrane</location>
        <topology evidence="16">Multi-pass membrane protein</topology>
    </subcellularLocation>
</comment>
<feature type="chain" id="PRO_5035489591" description="Glutamate receptor" evidence="20">
    <location>
        <begin position="23"/>
        <end position="985"/>
    </location>
</feature>
<feature type="site" description="Crucial to convey clamshell closure to channel opening" evidence="18">
    <location>
        <position position="648"/>
    </location>
</feature>
<keyword evidence="4 20" id="KW-0732">Signal</keyword>
<feature type="disulfide bond" evidence="19">
    <location>
        <begin position="730"/>
        <end position="784"/>
    </location>
</feature>
<evidence type="ECO:0000256" key="21">
    <source>
        <dbReference type="SAM" id="MobiDB-lite"/>
    </source>
</evidence>
<evidence type="ECO:0000256" key="5">
    <source>
        <dbReference type="ARBA" id="ARBA00022989"/>
    </source>
</evidence>
<dbReference type="PANTHER" id="PTHR18966">
    <property type="entry name" value="IONOTROPIC GLUTAMATE RECEPTOR"/>
    <property type="match status" value="1"/>
</dbReference>
<evidence type="ECO:0000256" key="14">
    <source>
        <dbReference type="ARBA" id="ARBA00023303"/>
    </source>
</evidence>
<dbReference type="PRINTS" id="PR00177">
    <property type="entry name" value="NMDARECEPTOR"/>
</dbReference>
<dbReference type="InterPro" id="IPR001828">
    <property type="entry name" value="ANF_lig-bd_rcpt"/>
</dbReference>
<feature type="binding site" evidence="17">
    <location>
        <position position="669"/>
    </location>
    <ligand>
        <name>L-glutamate</name>
        <dbReference type="ChEBI" id="CHEBI:29985"/>
    </ligand>
</feature>
<feature type="domain" description="Ionotropic glutamate receptor C-terminal" evidence="22">
    <location>
        <begin position="412"/>
        <end position="781"/>
    </location>
</feature>
<evidence type="ECO:0000256" key="12">
    <source>
        <dbReference type="ARBA" id="ARBA00023273"/>
    </source>
</evidence>
<dbReference type="FunFam" id="3.40.50.2300:FF:000059">
    <property type="entry name" value="Glutamate receptor, ionotropic, kainate 4"/>
    <property type="match status" value="1"/>
</dbReference>
<keyword evidence="12" id="KW-0966">Cell projection</keyword>
<accession>A0A8K9XVF3</accession>
<dbReference type="InterPro" id="IPR028082">
    <property type="entry name" value="Peripla_BP_I"/>
</dbReference>
<feature type="binding site" evidence="17">
    <location>
        <position position="502"/>
    </location>
    <ligand>
        <name>L-glutamate</name>
        <dbReference type="ChEBI" id="CHEBI:29985"/>
    </ligand>
</feature>
<evidence type="ECO:0000256" key="19">
    <source>
        <dbReference type="PIRSR" id="PIRSR601508-3"/>
    </source>
</evidence>
<keyword evidence="19" id="KW-1015">Disulfide bond</keyword>
<dbReference type="GO" id="GO:0038023">
    <property type="term" value="F:signaling receptor activity"/>
    <property type="evidence" value="ECO:0007669"/>
    <property type="project" value="InterPro"/>
</dbReference>
<reference evidence="24" key="3">
    <citation type="submission" date="2025-09" db="UniProtKB">
        <authorList>
            <consortium name="Ensembl"/>
        </authorList>
    </citation>
    <scope>IDENTIFICATION</scope>
</reference>
<keyword evidence="14 20" id="KW-0407">Ion channel</keyword>
<keyword evidence="9 20" id="KW-0675">Receptor</keyword>
<dbReference type="GO" id="GO:0045211">
    <property type="term" value="C:postsynaptic membrane"/>
    <property type="evidence" value="ECO:0007669"/>
    <property type="project" value="UniProtKB-SubCell"/>
</dbReference>
<dbReference type="AlphaFoldDB" id="A0A8K9XVF3"/>
<feature type="binding site" evidence="17">
    <location>
        <position position="718"/>
    </location>
    <ligand>
        <name>L-glutamate</name>
        <dbReference type="ChEBI" id="CHEBI:29985"/>
    </ligand>
</feature>
<evidence type="ECO:0000256" key="9">
    <source>
        <dbReference type="ARBA" id="ARBA00023170"/>
    </source>
</evidence>
<evidence type="ECO:0000256" key="10">
    <source>
        <dbReference type="ARBA" id="ARBA00023180"/>
    </source>
</evidence>
<dbReference type="Gene3D" id="3.40.190.10">
    <property type="entry name" value="Periplasmic binding protein-like II"/>
    <property type="match status" value="1"/>
</dbReference>
<comment type="similarity">
    <text evidence="20">Belongs to the glutamate-gated ion channel (TC 1.A.10.1) family.</text>
</comment>
<keyword evidence="2 20" id="KW-1003">Cell membrane</keyword>
<feature type="binding site" evidence="17">
    <location>
        <position position="497"/>
    </location>
    <ligand>
        <name>L-glutamate</name>
        <dbReference type="ChEBI" id="CHEBI:29985"/>
    </ligand>
</feature>
<evidence type="ECO:0000256" key="16">
    <source>
        <dbReference type="ARBA" id="ARBA00034107"/>
    </source>
</evidence>
<dbReference type="SMART" id="SM00918">
    <property type="entry name" value="Lig_chan-Glu_bd"/>
    <property type="match status" value="1"/>
</dbReference>
<evidence type="ECO:0000256" key="7">
    <source>
        <dbReference type="ARBA" id="ARBA00023065"/>
    </source>
</evidence>
<dbReference type="FunFam" id="3.40.190.10:FF:000072">
    <property type="entry name" value="glutamate receptor ionotropic, kainate 4"/>
    <property type="match status" value="1"/>
</dbReference>
<evidence type="ECO:0000256" key="20">
    <source>
        <dbReference type="RuleBase" id="RU367118"/>
    </source>
</evidence>
<reference evidence="24" key="1">
    <citation type="submission" date="2020-07" db="EMBL/GenBank/DDBJ databases">
        <title>A long reads based de novo assembly of the rainbow trout Arlee double haploid line genome.</title>
        <authorList>
            <person name="Gao G."/>
            <person name="Palti Y."/>
        </authorList>
    </citation>
    <scope>NUCLEOTIDE SEQUENCE [LARGE SCALE GENOMIC DNA]</scope>
</reference>
<feature type="region of interest" description="Disordered" evidence="21">
    <location>
        <begin position="958"/>
        <end position="985"/>
    </location>
</feature>
<dbReference type="Ensembl" id="ENSOMYT00000128875.1">
    <property type="protein sequence ID" value="ENSOMYP00000139232.1"/>
    <property type="gene ID" value="ENSOMYG00000026399.2"/>
</dbReference>
<evidence type="ECO:0000256" key="1">
    <source>
        <dbReference type="ARBA" id="ARBA00022448"/>
    </source>
</evidence>
<keyword evidence="8 20" id="KW-0472">Membrane</keyword>
<keyword evidence="25" id="KW-1185">Reference proteome</keyword>
<feature type="signal peptide" evidence="20">
    <location>
        <begin position="1"/>
        <end position="22"/>
    </location>
</feature>
<evidence type="ECO:0000256" key="8">
    <source>
        <dbReference type="ARBA" id="ARBA00023136"/>
    </source>
</evidence>
<dbReference type="InterPro" id="IPR001508">
    <property type="entry name" value="Iono_Glu_rcpt_met"/>
</dbReference>
<evidence type="ECO:0000256" key="13">
    <source>
        <dbReference type="ARBA" id="ARBA00023286"/>
    </source>
</evidence>
<dbReference type="GO" id="GO:0042734">
    <property type="term" value="C:presynaptic membrane"/>
    <property type="evidence" value="ECO:0007669"/>
    <property type="project" value="UniProtKB-SubCell"/>
</dbReference>
<organism evidence="24 25">
    <name type="scientific">Oncorhynchus mykiss</name>
    <name type="common">Rainbow trout</name>
    <name type="synonym">Salmo gairdneri</name>
    <dbReference type="NCBI Taxonomy" id="8022"/>
    <lineage>
        <taxon>Eukaryota</taxon>
        <taxon>Metazoa</taxon>
        <taxon>Chordata</taxon>
        <taxon>Craniata</taxon>
        <taxon>Vertebrata</taxon>
        <taxon>Euteleostomi</taxon>
        <taxon>Actinopterygii</taxon>
        <taxon>Neopterygii</taxon>
        <taxon>Teleostei</taxon>
        <taxon>Protacanthopterygii</taxon>
        <taxon>Salmoniformes</taxon>
        <taxon>Salmonidae</taxon>
        <taxon>Salmoninae</taxon>
        <taxon>Oncorhynchus</taxon>
    </lineage>
</organism>
<dbReference type="Gene3D" id="3.40.50.2300">
    <property type="match status" value="2"/>
</dbReference>
<dbReference type="CDD" id="cd06394">
    <property type="entry name" value="PBP1_iGluR_Kainate_KA1_2"/>
    <property type="match status" value="1"/>
</dbReference>
<keyword evidence="7 20" id="KW-0406">Ion transport</keyword>
<dbReference type="InterPro" id="IPR019594">
    <property type="entry name" value="Glu/Gly-bd"/>
</dbReference>
<name>A0A8K9XVF3_ONCMY</name>
<evidence type="ECO:0000256" key="6">
    <source>
        <dbReference type="ARBA" id="ARBA00023018"/>
    </source>
</evidence>
<evidence type="ECO:0000259" key="22">
    <source>
        <dbReference type="SMART" id="SM00079"/>
    </source>
</evidence>
<evidence type="ECO:0000256" key="17">
    <source>
        <dbReference type="PIRSR" id="PIRSR601508-1"/>
    </source>
</evidence>
<sequence>MPALPALLLSIHFSSFLLVTMAPPAILDDQSVCGRGERLALALARENINSVMEGGAKTRVEVDIFELQRDSQYETTDTMCQILPKGVVSVIGPANSPASGSTVSHICGEKEIPHVKIGPEETPRLPYLRFASVSLYPSNEDLSLAVAAILRSFSYPSASLVCAKAECLLRLEELVRRFLISRETLSIRMLDDSLDPTPLLKEIRDDKVATIIIDANASISYLILKKASELGMTSAFYKYILTTMDFPLLRLDDIVDDQSNIIGFSMFNTTHPFYLEFIRSLNLSWREGCDLIYPGPALSSALMFDAVHVVVGAVRELNRSQEIGVKPLSCTSPQIWQHGTSLMNYLRMVEYDGLTGHVEFNSKGQRTNYTLRILEKQHRGHREIGIWYSNNTLAMNATSLDINVSETLANKTLIVTTILESPYVMRKGNYQEYQGNDQYEGFCVDMLRELADILKCSFRIKLVDDGLYGAPEPNGSWTGMVGELINRKADLAVAGFTITSEREKVIDFSKPFMTLGISILYRVHLGRKPGYFSFLDPFSPAVWLFMLLAYLAVSCVLFLAARLSPYEWYNPHPCLQGHKDILENQYTLGNSLWFPVGGFMQQGSEIMPRALSTRCVSGVWWMFTLIIISSYTANLAAFLTVQRMEVPIESPDDLADQTNIEYGTIHGGSTMTFFMNSRYQTYQRMWNYMHSKQPSVFVKSTEEGIARVVNSKYAFLLESTMNEYYRKLNCNLTQIGGLLDTKGYGIGMPLGSPFREEITMAILHLQENNRLEILKRRWWEGGQCPKEEDHRAKGLGMENIGGIFVVLICGLIIAVFVAIMEFVWSTRCSSETDEVSVCQEMLTEFRNAVSCKKSSRSRRRRPLGNSAALRHPTRIALGAQRPLRLVREMRLSNGKLYSGAEGGPSDMGPGPQRLLEDPLGANTTSPHPPQPQAAMALPRSCTHVRICHECRRIQSLRSGMGSTRIPPSSAPLPQRERELEGSKTL</sequence>
<keyword evidence="5 20" id="KW-1133">Transmembrane helix</keyword>
<feature type="transmembrane region" description="Helical" evidence="20">
    <location>
        <begin position="800"/>
        <end position="824"/>
    </location>
</feature>
<evidence type="ECO:0000256" key="15">
    <source>
        <dbReference type="ARBA" id="ARBA00034104"/>
    </source>
</evidence>
<dbReference type="InterPro" id="IPR001320">
    <property type="entry name" value="Iontro_rcpt_C"/>
</dbReference>
<dbReference type="Pfam" id="PF00060">
    <property type="entry name" value="Lig_chan"/>
    <property type="match status" value="1"/>
</dbReference>
<keyword evidence="3 20" id="KW-0812">Transmembrane</keyword>
<dbReference type="GeneTree" id="ENSGT00940000158852"/>
<dbReference type="FunFam" id="3.40.190.10:FF:000060">
    <property type="entry name" value="Glutamate receptor ionotropic, kainate 1"/>
    <property type="match status" value="1"/>
</dbReference>
<dbReference type="Pfam" id="PF10613">
    <property type="entry name" value="Lig_chan-Glu_bd"/>
    <property type="match status" value="1"/>
</dbReference>
<dbReference type="SMART" id="SM00079">
    <property type="entry name" value="PBPe"/>
    <property type="match status" value="1"/>
</dbReference>
<keyword evidence="1 20" id="KW-0813">Transport</keyword>
<evidence type="ECO:0000256" key="2">
    <source>
        <dbReference type="ARBA" id="ARBA00022475"/>
    </source>
</evidence>
<dbReference type="SUPFAM" id="SSF53850">
    <property type="entry name" value="Periplasmic binding protein-like II"/>
    <property type="match status" value="1"/>
</dbReference>
<dbReference type="SUPFAM" id="SSF53822">
    <property type="entry name" value="Periplasmic binding protein-like I"/>
    <property type="match status" value="1"/>
</dbReference>
<evidence type="ECO:0000256" key="4">
    <source>
        <dbReference type="ARBA" id="ARBA00022729"/>
    </source>
</evidence>
<dbReference type="InterPro" id="IPR015683">
    <property type="entry name" value="Ionotropic_Glu_rcpt"/>
</dbReference>
<comment type="function">
    <text evidence="20">Receptor for glutamate that functions as a ligand-gated ion channel in the central nervous system and plays an important role in excitatory synaptic transmission. L-glutamate acts as an excitatory neurotransmitter at many synapses in the central nervous system.</text>
</comment>
<feature type="transmembrane region" description="Helical" evidence="20">
    <location>
        <begin position="619"/>
        <end position="641"/>
    </location>
</feature>
<keyword evidence="13 20" id="KW-1071">Ligand-gated ion channel</keyword>
<dbReference type="Pfam" id="PF01094">
    <property type="entry name" value="ANF_receptor"/>
    <property type="match status" value="1"/>
</dbReference>
<feature type="compositionally biased region" description="Basic and acidic residues" evidence="21">
    <location>
        <begin position="974"/>
        <end position="985"/>
    </location>
</feature>
<feature type="region of interest" description="Disordered" evidence="21">
    <location>
        <begin position="896"/>
        <end position="934"/>
    </location>
</feature>
<evidence type="ECO:0000256" key="18">
    <source>
        <dbReference type="PIRSR" id="PIRSR601508-2"/>
    </source>
</evidence>
<dbReference type="Gene3D" id="1.10.287.70">
    <property type="match status" value="1"/>
</dbReference>
<evidence type="ECO:0000313" key="24">
    <source>
        <dbReference type="Ensembl" id="ENSOMYP00000139232.1"/>
    </source>
</evidence>
<dbReference type="GO" id="GO:0015276">
    <property type="term" value="F:ligand-gated monoatomic ion channel activity"/>
    <property type="evidence" value="ECO:0007669"/>
    <property type="project" value="InterPro"/>
</dbReference>
<feature type="binding site" evidence="17">
    <location>
        <position position="670"/>
    </location>
    <ligand>
        <name>L-glutamate</name>
        <dbReference type="ChEBI" id="CHEBI:29985"/>
    </ligand>
</feature>
<keyword evidence="10" id="KW-0325">Glycoprotein</keyword>
<proteinExistence type="inferred from homology"/>
<reference evidence="24" key="2">
    <citation type="submission" date="2025-08" db="UniProtKB">
        <authorList>
            <consortium name="Ensembl"/>
        </authorList>
    </citation>
    <scope>IDENTIFICATION</scope>
</reference>
<evidence type="ECO:0000256" key="11">
    <source>
        <dbReference type="ARBA" id="ARBA00023257"/>
    </source>
</evidence>
<keyword evidence="6 20" id="KW-0770">Synapse</keyword>
<evidence type="ECO:0000313" key="25">
    <source>
        <dbReference type="Proteomes" id="UP000694395"/>
    </source>
</evidence>
<feature type="domain" description="Ionotropic glutamate receptor L-glutamate and glycine-binding" evidence="23">
    <location>
        <begin position="422"/>
        <end position="486"/>
    </location>
</feature>